<keyword evidence="3" id="KW-1185">Reference proteome</keyword>
<dbReference type="GO" id="GO:0003677">
    <property type="term" value="F:DNA binding"/>
    <property type="evidence" value="ECO:0007669"/>
    <property type="project" value="InterPro"/>
</dbReference>
<dbReference type="Gene3D" id="1.10.260.40">
    <property type="entry name" value="lambda repressor-like DNA-binding domains"/>
    <property type="match status" value="1"/>
</dbReference>
<dbReference type="AlphaFoldDB" id="A0A502FJL1"/>
<dbReference type="SMART" id="SM00530">
    <property type="entry name" value="HTH_XRE"/>
    <property type="match status" value="1"/>
</dbReference>
<dbReference type="Pfam" id="PF13560">
    <property type="entry name" value="HTH_31"/>
    <property type="match status" value="1"/>
</dbReference>
<dbReference type="EMBL" id="RCZP01000027">
    <property type="protein sequence ID" value="TPG49591.1"/>
    <property type="molecule type" value="Genomic_DNA"/>
</dbReference>
<sequence length="80" mass="9057">MSWLQSSATLRKLLVEQRQAEGLSQAELAGRLGRPQAFISRLESGQRRLDVFEFVDIAEALHLDPVTLFANSIKALHRIR</sequence>
<dbReference type="Proteomes" id="UP000317078">
    <property type="component" value="Unassembled WGS sequence"/>
</dbReference>
<feature type="domain" description="HTH cro/C1-type" evidence="1">
    <location>
        <begin position="14"/>
        <end position="68"/>
    </location>
</feature>
<dbReference type="InterPro" id="IPR010982">
    <property type="entry name" value="Lambda_DNA-bd_dom_sf"/>
</dbReference>
<accession>A0A502FJL1</accession>
<gene>
    <name evidence="2" type="ORF">EAH89_20710</name>
</gene>
<dbReference type="SUPFAM" id="SSF47413">
    <property type="entry name" value="lambda repressor-like DNA-binding domains"/>
    <property type="match status" value="1"/>
</dbReference>
<name>A0A502FJL1_9PROT</name>
<protein>
    <submittedName>
        <fullName evidence="2">XRE family transcriptional regulator</fullName>
    </submittedName>
</protein>
<dbReference type="PROSITE" id="PS50943">
    <property type="entry name" value="HTH_CROC1"/>
    <property type="match status" value="1"/>
</dbReference>
<evidence type="ECO:0000259" key="1">
    <source>
        <dbReference type="PROSITE" id="PS50943"/>
    </source>
</evidence>
<evidence type="ECO:0000313" key="2">
    <source>
        <dbReference type="EMBL" id="TPG49591.1"/>
    </source>
</evidence>
<dbReference type="OrthoDB" id="9803379at2"/>
<reference evidence="2 3" key="1">
    <citation type="journal article" date="2019" name="Environ. Microbiol.">
        <title>Species interactions and distinct microbial communities in high Arctic permafrost affected cryosols are associated with the CH4 and CO2 gas fluxes.</title>
        <authorList>
            <person name="Altshuler I."/>
            <person name="Hamel J."/>
            <person name="Turney S."/>
            <person name="Magnuson E."/>
            <person name="Levesque R."/>
            <person name="Greer C."/>
            <person name="Whyte L.G."/>
        </authorList>
    </citation>
    <scope>NUCLEOTIDE SEQUENCE [LARGE SCALE GENOMIC DNA]</scope>
    <source>
        <strain evidence="2 3">S9.3B</strain>
    </source>
</reference>
<dbReference type="CDD" id="cd00093">
    <property type="entry name" value="HTH_XRE"/>
    <property type="match status" value="1"/>
</dbReference>
<comment type="caution">
    <text evidence="2">The sequence shown here is derived from an EMBL/GenBank/DDBJ whole genome shotgun (WGS) entry which is preliminary data.</text>
</comment>
<proteinExistence type="predicted"/>
<organism evidence="2 3">
    <name type="scientific">Muricoccus nepalensis</name>
    <dbReference type="NCBI Taxonomy" id="1854500"/>
    <lineage>
        <taxon>Bacteria</taxon>
        <taxon>Pseudomonadati</taxon>
        <taxon>Pseudomonadota</taxon>
        <taxon>Alphaproteobacteria</taxon>
        <taxon>Acetobacterales</taxon>
        <taxon>Roseomonadaceae</taxon>
        <taxon>Muricoccus</taxon>
    </lineage>
</organism>
<evidence type="ECO:0000313" key="3">
    <source>
        <dbReference type="Proteomes" id="UP000317078"/>
    </source>
</evidence>
<dbReference type="RefSeq" id="WP_140885641.1">
    <property type="nucleotide sequence ID" value="NZ_RCZP01000027.1"/>
</dbReference>
<dbReference type="InterPro" id="IPR001387">
    <property type="entry name" value="Cro/C1-type_HTH"/>
</dbReference>